<evidence type="ECO:0008006" key="6">
    <source>
        <dbReference type="Google" id="ProtNLM"/>
    </source>
</evidence>
<dbReference type="PATRIC" id="fig|80854.5.peg.964"/>
<evidence type="ECO:0000313" key="4">
    <source>
        <dbReference type="Proteomes" id="UP000182660"/>
    </source>
</evidence>
<dbReference type="AlphaFoldDB" id="A0A090IAG0"/>
<gene>
    <name evidence="2" type="ORF">MT2528_0620</name>
    <name evidence="3" type="ORF">NVI5450_0614</name>
</gene>
<feature type="transmembrane region" description="Helical" evidence="1">
    <location>
        <begin position="12"/>
        <end position="32"/>
    </location>
</feature>
<dbReference type="HOGENOM" id="CLU_110234_1_0_6"/>
<keyword evidence="1" id="KW-1133">Transmembrane helix</keyword>
<name>A0A090IAG0_9GAMM</name>
<dbReference type="Proteomes" id="UP000183794">
    <property type="component" value="Unassembled WGS sequence"/>
</dbReference>
<feature type="transmembrane region" description="Helical" evidence="1">
    <location>
        <begin position="108"/>
        <end position="125"/>
    </location>
</feature>
<evidence type="ECO:0000313" key="2">
    <source>
        <dbReference type="EMBL" id="SGY84365.1"/>
    </source>
</evidence>
<dbReference type="Proteomes" id="UP000182660">
    <property type="component" value="Unassembled WGS sequence"/>
</dbReference>
<dbReference type="Pfam" id="PF09933">
    <property type="entry name" value="DUF2165"/>
    <property type="match status" value="1"/>
</dbReference>
<reference evidence="2 4" key="2">
    <citation type="submission" date="2016-11" db="EMBL/GenBank/DDBJ databases">
        <authorList>
            <person name="Klemetsen T."/>
        </authorList>
    </citation>
    <scope>NUCLEOTIDE SEQUENCE [LARGE SCALE GENOMIC DNA]</scope>
    <source>
        <strain evidence="2">MT 2528</strain>
    </source>
</reference>
<organism evidence="3 5">
    <name type="scientific">Moritella viscosa</name>
    <dbReference type="NCBI Taxonomy" id="80854"/>
    <lineage>
        <taxon>Bacteria</taxon>
        <taxon>Pseudomonadati</taxon>
        <taxon>Pseudomonadota</taxon>
        <taxon>Gammaproteobacteria</taxon>
        <taxon>Alteromonadales</taxon>
        <taxon>Moritellaceae</taxon>
        <taxon>Moritella</taxon>
    </lineage>
</organism>
<sequence>MMNLALVHRITKIILSISISLFFLFVGIDNLLNFNANYQFVQHVLAMNSMQLWFDASTLEYRTVTNPTIQLISYTIIIFAELLAGIFGLIGSIIMVKNINKADFSQGQACFLFGGSVAIALWYLGFAVIDGEWFSMWANQWNGQMKAYTFATSILVSMIYVLIPTPEEK</sequence>
<accession>A0A090IAG0</accession>
<keyword evidence="1" id="KW-0812">Transmembrane</keyword>
<dbReference type="EMBL" id="FPLD01000021">
    <property type="protein sequence ID" value="SGY86399.1"/>
    <property type="molecule type" value="Genomic_DNA"/>
</dbReference>
<proteinExistence type="predicted"/>
<dbReference type="GeneID" id="61294346"/>
<dbReference type="OrthoDB" id="7618855at2"/>
<reference evidence="3 5" key="1">
    <citation type="submission" date="2016-11" db="EMBL/GenBank/DDBJ databases">
        <authorList>
            <person name="Jaros S."/>
            <person name="Januszkiewicz K."/>
            <person name="Wedrychowicz H."/>
        </authorList>
    </citation>
    <scope>NUCLEOTIDE SEQUENCE [LARGE SCALE GENOMIC DNA]</scope>
    <source>
        <strain evidence="3">NVI 5450</strain>
    </source>
</reference>
<evidence type="ECO:0000313" key="3">
    <source>
        <dbReference type="EMBL" id="SGY86399.1"/>
    </source>
</evidence>
<protein>
    <recommendedName>
        <fullName evidence="6">DUF2165 domain-containing protein</fullName>
    </recommendedName>
</protein>
<dbReference type="InterPro" id="IPR018681">
    <property type="entry name" value="DUF2165_transmembrane"/>
</dbReference>
<keyword evidence="4" id="KW-1185">Reference proteome</keyword>
<keyword evidence="1" id="KW-0472">Membrane</keyword>
<feature type="transmembrane region" description="Helical" evidence="1">
    <location>
        <begin position="71"/>
        <end position="96"/>
    </location>
</feature>
<evidence type="ECO:0000256" key="1">
    <source>
        <dbReference type="SAM" id="Phobius"/>
    </source>
</evidence>
<dbReference type="RefSeq" id="WP_052678254.1">
    <property type="nucleotide sequence ID" value="NZ_CAWQZC010000138.1"/>
</dbReference>
<dbReference type="EMBL" id="FPLJ01000019">
    <property type="protein sequence ID" value="SGY84365.1"/>
    <property type="molecule type" value="Genomic_DNA"/>
</dbReference>
<dbReference type="KEGG" id="mvs:MVIS_0913"/>
<feature type="transmembrane region" description="Helical" evidence="1">
    <location>
        <begin position="145"/>
        <end position="163"/>
    </location>
</feature>
<evidence type="ECO:0000313" key="5">
    <source>
        <dbReference type="Proteomes" id="UP000183794"/>
    </source>
</evidence>